<dbReference type="InterPro" id="IPR018151">
    <property type="entry name" value="TF_GreA/GreB_CS"/>
</dbReference>
<proteinExistence type="inferred from homology"/>
<keyword evidence="1 4" id="KW-0805">Transcription regulation</keyword>
<dbReference type="InterPro" id="IPR001437">
    <property type="entry name" value="Tscrpt_elong_fac_GreA/B_C"/>
</dbReference>
<dbReference type="NCBIfam" id="TIGR01461">
    <property type="entry name" value="greB"/>
    <property type="match status" value="1"/>
</dbReference>
<keyword evidence="7" id="KW-0648">Protein biosynthesis</keyword>
<comment type="similarity">
    <text evidence="4">Belongs to the GreA/GreB family. GreB subfamily.</text>
</comment>
<dbReference type="InterPro" id="IPR023459">
    <property type="entry name" value="Tscrpt_elong_fac_GreA/B_fam"/>
</dbReference>
<evidence type="ECO:0000259" key="6">
    <source>
        <dbReference type="Pfam" id="PF03449"/>
    </source>
</evidence>
<dbReference type="Pfam" id="PF03449">
    <property type="entry name" value="GreA_GreB_N"/>
    <property type="match status" value="1"/>
</dbReference>
<dbReference type="PROSITE" id="PS00830">
    <property type="entry name" value="GREAB_2"/>
    <property type="match status" value="1"/>
</dbReference>
<dbReference type="PANTHER" id="PTHR30437:SF6">
    <property type="entry name" value="TRANSCRIPTION ELONGATION FACTOR GREB"/>
    <property type="match status" value="1"/>
</dbReference>
<evidence type="ECO:0000313" key="7">
    <source>
        <dbReference type="EMBL" id="MDO3383979.1"/>
    </source>
</evidence>
<dbReference type="PIRSF" id="PIRSF006092">
    <property type="entry name" value="GreA_GreB"/>
    <property type="match status" value="1"/>
</dbReference>
<name>A0ABT8TKG7_9GAMM</name>
<dbReference type="HAMAP" id="MF_00930">
    <property type="entry name" value="GreB"/>
    <property type="match status" value="1"/>
</dbReference>
<accession>A0ABT8TKG7</accession>
<evidence type="ECO:0000256" key="4">
    <source>
        <dbReference type="HAMAP-Rule" id="MF_00930"/>
    </source>
</evidence>
<gene>
    <name evidence="4 7" type="primary">greB</name>
    <name evidence="7" type="ORF">QWI16_17490</name>
</gene>
<comment type="caution">
    <text evidence="7">The sequence shown here is derived from an EMBL/GenBank/DDBJ whole genome shotgun (WGS) entry which is preliminary data.</text>
</comment>
<evidence type="ECO:0000259" key="5">
    <source>
        <dbReference type="Pfam" id="PF01272"/>
    </source>
</evidence>
<keyword evidence="7" id="KW-0251">Elongation factor</keyword>
<dbReference type="RefSeq" id="WP_302715152.1">
    <property type="nucleotide sequence ID" value="NZ_JAULRT010000062.1"/>
</dbReference>
<dbReference type="SUPFAM" id="SSF46557">
    <property type="entry name" value="GreA transcript cleavage protein, N-terminal domain"/>
    <property type="match status" value="1"/>
</dbReference>
<dbReference type="HAMAP" id="MF_00105">
    <property type="entry name" value="GreA_GreB"/>
    <property type="match status" value="1"/>
</dbReference>
<dbReference type="Proteomes" id="UP001168380">
    <property type="component" value="Unassembled WGS sequence"/>
</dbReference>
<evidence type="ECO:0000256" key="2">
    <source>
        <dbReference type="ARBA" id="ARBA00023125"/>
    </source>
</evidence>
<keyword evidence="8" id="KW-1185">Reference proteome</keyword>
<dbReference type="InterPro" id="IPR022691">
    <property type="entry name" value="Tscrpt_elong_fac_GreA/B_N"/>
</dbReference>
<organism evidence="7 8">
    <name type="scientific">Gilvimarinus algae</name>
    <dbReference type="NCBI Taxonomy" id="3058037"/>
    <lineage>
        <taxon>Bacteria</taxon>
        <taxon>Pseudomonadati</taxon>
        <taxon>Pseudomonadota</taxon>
        <taxon>Gammaproteobacteria</taxon>
        <taxon>Cellvibrionales</taxon>
        <taxon>Cellvibrionaceae</taxon>
        <taxon>Gilvimarinus</taxon>
    </lineage>
</organism>
<dbReference type="Gene3D" id="1.10.287.180">
    <property type="entry name" value="Transcription elongation factor, GreA/GreB, N-terminal domain"/>
    <property type="match status" value="1"/>
</dbReference>
<reference evidence="7" key="1">
    <citation type="submission" date="2023-07" db="EMBL/GenBank/DDBJ databases">
        <title>Gilvimarinus algae sp. nov., isolated from the surface of Kelp.</title>
        <authorList>
            <person name="Sun Y.Y."/>
            <person name="Gong Y."/>
            <person name="Du Z.J."/>
        </authorList>
    </citation>
    <scope>NUCLEOTIDE SEQUENCE</scope>
    <source>
        <strain evidence="7">SDUM040014</strain>
    </source>
</reference>
<keyword evidence="3 4" id="KW-0804">Transcription</keyword>
<protein>
    <recommendedName>
        <fullName evidence="4">Transcription elongation factor GreB</fullName>
    </recommendedName>
    <alternativeName>
        <fullName evidence="4">Transcript cleavage factor GreB</fullName>
    </alternativeName>
</protein>
<dbReference type="EMBL" id="JAULRT010000062">
    <property type="protein sequence ID" value="MDO3383979.1"/>
    <property type="molecule type" value="Genomic_DNA"/>
</dbReference>
<sequence>MGRWRAPRPKSSAYITAEGAEALRAELRYLWKEERPKVTDVVHEAAKNGDRSENGDYIYGKKRLREIDSRVRFLTKRLEALTIVDRLPDDQTRVFFGAWVTLEDDDGVESRYRIVGPDEFNVGEGKISMDSPLARAMLKKQVDDEVVLKSEQGDKVFYITGIEYIA</sequence>
<evidence type="ECO:0000256" key="3">
    <source>
        <dbReference type="ARBA" id="ARBA00023163"/>
    </source>
</evidence>
<dbReference type="InterPro" id="IPR036953">
    <property type="entry name" value="GreA/GreB_C_sf"/>
</dbReference>
<comment type="function">
    <text evidence="4">Necessary for efficient RNA polymerase transcription elongation past template-encoded arresting sites. The arresting sites in DNA have the property of trapping a certain fraction of elongating RNA polymerases that pass through, resulting in locked ternary complexes. Cleavage of the nascent transcript by cleavage factors such as GreA or GreB allows the resumption of elongation from the new 3'terminus. GreB releases sequences of up to 9 nucleotides in length.</text>
</comment>
<dbReference type="PROSITE" id="PS00829">
    <property type="entry name" value="GREAB_1"/>
    <property type="match status" value="1"/>
</dbReference>
<feature type="domain" description="Transcription elongation factor GreA/GreB C-terminal" evidence="5">
    <location>
        <begin position="91"/>
        <end position="164"/>
    </location>
</feature>
<dbReference type="GO" id="GO:0003746">
    <property type="term" value="F:translation elongation factor activity"/>
    <property type="evidence" value="ECO:0007669"/>
    <property type="project" value="UniProtKB-KW"/>
</dbReference>
<dbReference type="Pfam" id="PF01272">
    <property type="entry name" value="GreA_GreB"/>
    <property type="match status" value="1"/>
</dbReference>
<dbReference type="SUPFAM" id="SSF54534">
    <property type="entry name" value="FKBP-like"/>
    <property type="match status" value="1"/>
</dbReference>
<keyword evidence="2 4" id="KW-0238">DNA-binding</keyword>
<dbReference type="InterPro" id="IPR036805">
    <property type="entry name" value="Tscrpt_elong_fac_GreA/B_N_sf"/>
</dbReference>
<dbReference type="NCBIfam" id="NF002506">
    <property type="entry name" value="PRK01885.1"/>
    <property type="match status" value="1"/>
</dbReference>
<dbReference type="InterPro" id="IPR028624">
    <property type="entry name" value="Tscrpt_elong_fac_GreA/B"/>
</dbReference>
<dbReference type="Gene3D" id="3.10.50.30">
    <property type="entry name" value="Transcription elongation factor, GreA/GreB, C-terminal domain"/>
    <property type="match status" value="1"/>
</dbReference>
<feature type="domain" description="Transcription elongation factor GreA/GreB N-terminal" evidence="6">
    <location>
        <begin position="14"/>
        <end position="83"/>
    </location>
</feature>
<dbReference type="InterPro" id="IPR006358">
    <property type="entry name" value="Tscrpt_elong_fac_GreB"/>
</dbReference>
<dbReference type="PANTHER" id="PTHR30437">
    <property type="entry name" value="TRANSCRIPTION ELONGATION FACTOR GREA"/>
    <property type="match status" value="1"/>
</dbReference>
<evidence type="ECO:0000256" key="1">
    <source>
        <dbReference type="ARBA" id="ARBA00023015"/>
    </source>
</evidence>
<evidence type="ECO:0000313" key="8">
    <source>
        <dbReference type="Proteomes" id="UP001168380"/>
    </source>
</evidence>